<organism evidence="1 2">
    <name type="scientific">Sphingobacterium paucimobilis HER1398</name>
    <dbReference type="NCBI Taxonomy" id="1346330"/>
    <lineage>
        <taxon>Bacteria</taxon>
        <taxon>Pseudomonadati</taxon>
        <taxon>Bacteroidota</taxon>
        <taxon>Sphingobacteriia</taxon>
        <taxon>Sphingobacteriales</taxon>
        <taxon>Sphingobacteriaceae</taxon>
        <taxon>Sphingobacterium</taxon>
    </lineage>
</organism>
<dbReference type="Proteomes" id="UP000016584">
    <property type="component" value="Unassembled WGS sequence"/>
</dbReference>
<dbReference type="PATRIC" id="fig|1346330.5.peg.1705"/>
<dbReference type="OrthoDB" id="709238at2"/>
<gene>
    <name evidence="1" type="ORF">M472_12285</name>
</gene>
<dbReference type="RefSeq" id="WP_021069883.1">
    <property type="nucleotide sequence ID" value="NZ_ATDL01000014.1"/>
</dbReference>
<reference evidence="1 2" key="1">
    <citation type="journal article" date="2013" name="Genome Announc.">
        <title>The Draft Genome Sequence of Sphingomonas paucimobilis Strain HER1398 (Proteobacteria), Host to the Giant PAU Phage, Indicates That It Is a Member of the Genus Sphingobacterium (Bacteroidetes).</title>
        <authorList>
            <person name="White R.A.III."/>
            <person name="Suttle C.A."/>
        </authorList>
    </citation>
    <scope>NUCLEOTIDE SEQUENCE [LARGE SCALE GENOMIC DNA]</scope>
    <source>
        <strain evidence="1 2">HER1398</strain>
    </source>
</reference>
<dbReference type="AlphaFoldDB" id="U2HWC8"/>
<dbReference type="EMBL" id="ATDL01000014">
    <property type="protein sequence ID" value="ERJ59550.1"/>
    <property type="molecule type" value="Genomic_DNA"/>
</dbReference>
<comment type="caution">
    <text evidence="1">The sequence shown here is derived from an EMBL/GenBank/DDBJ whole genome shotgun (WGS) entry which is preliminary data.</text>
</comment>
<evidence type="ECO:0000313" key="1">
    <source>
        <dbReference type="EMBL" id="ERJ59550.1"/>
    </source>
</evidence>
<name>U2HWC8_9SPHI</name>
<keyword evidence="2" id="KW-1185">Reference proteome</keyword>
<accession>U2HWC8</accession>
<protein>
    <submittedName>
        <fullName evidence="1">Uncharacterized protein</fullName>
    </submittedName>
</protein>
<proteinExistence type="predicted"/>
<sequence>MALIPKETELQEGLTIIFDDLLLKKEQVRKELLRTRKDFNSACDTHIKSGFKSEQDWIDANLCHQLKFIEYEMYCHITEVLSDFKDIYGQFPEYLEMYQTLSHIMIQLANEEKYELAAITKFWVDKIDSTIQEYSYC</sequence>
<evidence type="ECO:0000313" key="2">
    <source>
        <dbReference type="Proteomes" id="UP000016584"/>
    </source>
</evidence>